<feature type="compositionally biased region" description="Polar residues" evidence="1">
    <location>
        <begin position="1"/>
        <end position="15"/>
    </location>
</feature>
<dbReference type="Proteomes" id="UP000024043">
    <property type="component" value="Unassembled WGS sequence"/>
</dbReference>
<reference evidence="2 3" key="1">
    <citation type="submission" date="2014-03" db="EMBL/GenBank/DDBJ databases">
        <title>Genetic Variability of E. coli after antibiotic treatment.</title>
        <authorList>
            <person name="Silbergeld E."/>
            <person name="Coles C."/>
            <person name="Seidman J.C."/>
            <person name="You Y."/>
            <person name="George J."/>
            <person name="Nadendla S."/>
            <person name="Huot H."/>
            <person name="Daugherty S.C."/>
            <person name="Nagaraj S."/>
            <person name="Ott S."/>
            <person name="Klega K."/>
            <person name="Rasko D."/>
        </authorList>
    </citation>
    <scope>NUCLEOTIDE SEQUENCE [LARGE SCALE GENOMIC DNA]</scope>
    <source>
        <strain evidence="2 3">1-250-04_S3_C1</strain>
    </source>
</reference>
<dbReference type="AlphaFoldDB" id="A0AAN4NSB5"/>
<dbReference type="EMBL" id="JJLU01000088">
    <property type="protein sequence ID" value="EZJ84590.1"/>
    <property type="molecule type" value="Genomic_DNA"/>
</dbReference>
<feature type="region of interest" description="Disordered" evidence="1">
    <location>
        <begin position="1"/>
        <end position="21"/>
    </location>
</feature>
<proteinExistence type="predicted"/>
<evidence type="ECO:0000313" key="2">
    <source>
        <dbReference type="EMBL" id="EZJ84590.1"/>
    </source>
</evidence>
<evidence type="ECO:0000313" key="3">
    <source>
        <dbReference type="Proteomes" id="UP000024043"/>
    </source>
</evidence>
<gene>
    <name evidence="2" type="ORF">AC00_2844</name>
</gene>
<comment type="caution">
    <text evidence="2">The sequence shown here is derived from an EMBL/GenBank/DDBJ whole genome shotgun (WGS) entry which is preliminary data.</text>
</comment>
<sequence>MNTQTGLSPQPTNANHPDRAKFERNGACNAMNTYNRSLAYLKTSRRHRAI</sequence>
<accession>A0AAN4NSB5</accession>
<organism evidence="2 3">
    <name type="scientific">Escherichia coli 1-250-04_S3_C1</name>
    <dbReference type="NCBI Taxonomy" id="1444135"/>
    <lineage>
        <taxon>Bacteria</taxon>
        <taxon>Pseudomonadati</taxon>
        <taxon>Pseudomonadota</taxon>
        <taxon>Gammaproteobacteria</taxon>
        <taxon>Enterobacterales</taxon>
        <taxon>Enterobacteriaceae</taxon>
        <taxon>Escherichia</taxon>
    </lineage>
</organism>
<name>A0AAN4NSB5_ECOLX</name>
<evidence type="ECO:0000256" key="1">
    <source>
        <dbReference type="SAM" id="MobiDB-lite"/>
    </source>
</evidence>
<protein>
    <submittedName>
        <fullName evidence="2">Uncharacterized protein</fullName>
    </submittedName>
</protein>